<dbReference type="Proteomes" id="UP001269081">
    <property type="component" value="Unassembled WGS sequence"/>
</dbReference>
<accession>A0ABU1YFM6</accession>
<proteinExistence type="predicted"/>
<name>A0ABU1YFM6_9FLAO</name>
<evidence type="ECO:0000313" key="1">
    <source>
        <dbReference type="EMBL" id="MDR7212236.1"/>
    </source>
</evidence>
<sequence>MKHFLSTLLIFIGIITRSQNVFEYSINSKLEFKVYSENENILHKITSPKDFKQDTPESLANSFFFATSNDILLSLYLDKEKYQLQDDSEFDIIKKTPSADVYMQLLHKTNYEFEGNEMAYVMFIVRIKDVKFPFPTLLSLIKKGNKWFIDKRANQQKLTDCLMMFKPCVLSNLVEGVSSDNDIENLISKTKSSEGNLDFTKLFDELVIIQENKSMSNKLTMSQNLDCKSVNFKSIVSGKNYLTGIFKNASVKLFDKQDKNIISQIKKNNDSIVLKSRLDFDFENKNYTVIKYNKFKANGDIITESIRLDKNIDIGGPAKEIMFLFENLKTNIFSDLMPSMNKTPIMDSELYKSTRGVYDVLNITKLYDLFKTDRKLFAVYLDK</sequence>
<dbReference type="EMBL" id="JAVDWQ010000020">
    <property type="protein sequence ID" value="MDR7212236.1"/>
    <property type="molecule type" value="Genomic_DNA"/>
</dbReference>
<gene>
    <name evidence="1" type="ORF">J2W48_004193</name>
</gene>
<reference evidence="1 2" key="1">
    <citation type="submission" date="2023-07" db="EMBL/GenBank/DDBJ databases">
        <title>Sorghum-associated microbial communities from plants grown in Nebraska, USA.</title>
        <authorList>
            <person name="Schachtman D."/>
        </authorList>
    </citation>
    <scope>NUCLEOTIDE SEQUENCE [LARGE SCALE GENOMIC DNA]</scope>
    <source>
        <strain evidence="1 2">4129</strain>
    </source>
</reference>
<evidence type="ECO:0000313" key="2">
    <source>
        <dbReference type="Proteomes" id="UP001269081"/>
    </source>
</evidence>
<comment type="caution">
    <text evidence="1">The sequence shown here is derived from an EMBL/GenBank/DDBJ whole genome shotgun (WGS) entry which is preliminary data.</text>
</comment>
<keyword evidence="2" id="KW-1185">Reference proteome</keyword>
<organism evidence="1 2">
    <name type="scientific">Flavobacterium piscis</name>
    <dbReference type="NCBI Taxonomy" id="1114874"/>
    <lineage>
        <taxon>Bacteria</taxon>
        <taxon>Pseudomonadati</taxon>
        <taxon>Bacteroidota</taxon>
        <taxon>Flavobacteriia</taxon>
        <taxon>Flavobacteriales</taxon>
        <taxon>Flavobacteriaceae</taxon>
        <taxon>Flavobacterium</taxon>
    </lineage>
</organism>
<protein>
    <submittedName>
        <fullName evidence="1">Uncharacterized protein</fullName>
    </submittedName>
</protein>
<dbReference type="RefSeq" id="WP_310283731.1">
    <property type="nucleotide sequence ID" value="NZ_JAVDWQ010000020.1"/>
</dbReference>